<dbReference type="KEGG" id="nah:F5544_11990"/>
<organism evidence="2 3">
    <name type="scientific">Nocardia arthritidis</name>
    <dbReference type="NCBI Taxonomy" id="228602"/>
    <lineage>
        <taxon>Bacteria</taxon>
        <taxon>Bacillati</taxon>
        <taxon>Actinomycetota</taxon>
        <taxon>Actinomycetes</taxon>
        <taxon>Mycobacteriales</taxon>
        <taxon>Nocardiaceae</taxon>
        <taxon>Nocardia</taxon>
    </lineage>
</organism>
<evidence type="ECO:0000313" key="2">
    <source>
        <dbReference type="EMBL" id="QIS10289.1"/>
    </source>
</evidence>
<reference evidence="2 3" key="1">
    <citation type="journal article" date="2019" name="ACS Chem. Biol.">
        <title>Identification and Mobilization of a Cryptic Antibiotic Biosynthesis Gene Locus from a Human-Pathogenic Nocardia Isolate.</title>
        <authorList>
            <person name="Herisse M."/>
            <person name="Ishida K."/>
            <person name="Porter J.L."/>
            <person name="Howden B."/>
            <person name="Hertweck C."/>
            <person name="Stinear T.P."/>
            <person name="Pidot S.J."/>
        </authorList>
    </citation>
    <scope>NUCLEOTIDE SEQUENCE [LARGE SCALE GENOMIC DNA]</scope>
    <source>
        <strain evidence="2 3">AUSMDU00012717</strain>
    </source>
</reference>
<proteinExistence type="predicted"/>
<keyword evidence="3" id="KW-1185">Reference proteome</keyword>
<evidence type="ECO:0000256" key="1">
    <source>
        <dbReference type="SAM" id="SignalP"/>
    </source>
</evidence>
<sequence>MNLILSAVIGCAIAIFPANSAAAEPPEVTVEEWPLDLPDVPRTLVPAPSASPPISAAPIAQAIDPYLSVTPAQLLAGLDGPQMRLDPSPEQFENARRIVEVVRQRHMPAIAAVIALATALQESTLRNLTEAVDYDSLGLFQQRPSAGWGRPEQLTDPVYATNTFLDVLERKVPDYASVPLWQAAQTTQGSAFPTAYARWQEQAAILTMRILLGQ</sequence>
<keyword evidence="1" id="KW-0732">Signal</keyword>
<dbReference type="AlphaFoldDB" id="A0A6G9YAM8"/>
<evidence type="ECO:0000313" key="3">
    <source>
        <dbReference type="Proteomes" id="UP000503540"/>
    </source>
</evidence>
<name>A0A6G9YAM8_9NOCA</name>
<dbReference type="RefSeq" id="WP_167473288.1">
    <property type="nucleotide sequence ID" value="NZ_CP046172.1"/>
</dbReference>
<accession>A0A6G9YAM8</accession>
<dbReference type="Proteomes" id="UP000503540">
    <property type="component" value="Chromosome"/>
</dbReference>
<feature type="signal peptide" evidence="1">
    <location>
        <begin position="1"/>
        <end position="22"/>
    </location>
</feature>
<dbReference type="EMBL" id="CP046172">
    <property type="protein sequence ID" value="QIS10289.1"/>
    <property type="molecule type" value="Genomic_DNA"/>
</dbReference>
<protein>
    <submittedName>
        <fullName evidence="2">Uncharacterized protein</fullName>
    </submittedName>
</protein>
<feature type="chain" id="PRO_5038809051" evidence="1">
    <location>
        <begin position="23"/>
        <end position="214"/>
    </location>
</feature>
<gene>
    <name evidence="2" type="ORF">F5544_11990</name>
</gene>